<dbReference type="Proteomes" id="UP000091820">
    <property type="component" value="Unassembled WGS sequence"/>
</dbReference>
<reference evidence="2" key="2">
    <citation type="submission" date="2020-05" db="UniProtKB">
        <authorList>
            <consortium name="EnsemblMetazoa"/>
        </authorList>
    </citation>
    <scope>IDENTIFICATION</scope>
    <source>
        <strain evidence="2">IAEA</strain>
    </source>
</reference>
<evidence type="ECO:0000313" key="3">
    <source>
        <dbReference type="Proteomes" id="UP000091820"/>
    </source>
</evidence>
<dbReference type="VEuPathDB" id="VectorBase:GBRI027350"/>
<name>A0A1A9WPN6_9MUSC</name>
<keyword evidence="1" id="KW-0812">Transmembrane</keyword>
<dbReference type="AlphaFoldDB" id="A0A1A9WPN6"/>
<evidence type="ECO:0000313" key="2">
    <source>
        <dbReference type="EnsemblMetazoa" id="GBRI027350-PA"/>
    </source>
</evidence>
<feature type="transmembrane region" description="Helical" evidence="1">
    <location>
        <begin position="71"/>
        <end position="87"/>
    </location>
</feature>
<keyword evidence="1" id="KW-0472">Membrane</keyword>
<feature type="transmembrane region" description="Helical" evidence="1">
    <location>
        <begin position="123"/>
        <end position="142"/>
    </location>
</feature>
<dbReference type="EnsemblMetazoa" id="GBRI027350-RA">
    <property type="protein sequence ID" value="GBRI027350-PA"/>
    <property type="gene ID" value="GBRI027350"/>
</dbReference>
<proteinExistence type="predicted"/>
<keyword evidence="3" id="KW-1185">Reference proteome</keyword>
<reference evidence="3" key="1">
    <citation type="submission" date="2014-03" db="EMBL/GenBank/DDBJ databases">
        <authorList>
            <person name="Aksoy S."/>
            <person name="Warren W."/>
            <person name="Wilson R.K."/>
        </authorList>
    </citation>
    <scope>NUCLEOTIDE SEQUENCE [LARGE SCALE GENOMIC DNA]</scope>
    <source>
        <strain evidence="3">IAEA</strain>
    </source>
</reference>
<evidence type="ECO:0000256" key="1">
    <source>
        <dbReference type="SAM" id="Phobius"/>
    </source>
</evidence>
<accession>A0A1A9WPN6</accession>
<keyword evidence="1" id="KW-1133">Transmembrane helix</keyword>
<sequence>MQLAIEQSRLLTQIIINRLQFVVIHARVNACSTLTSEVHRMNTEEIFILVSKKVKINLKTFSFCFLDHNDVNYFGLIIMMIVMLELVDDSKPYTQQQSHLFLSKFKIFLLALKMVTIESTEMVFLVGPYLKLAALAILYIFYYDKTGRQPDFCCIGVVMQ</sequence>
<organism evidence="2 3">
    <name type="scientific">Glossina brevipalpis</name>
    <dbReference type="NCBI Taxonomy" id="37001"/>
    <lineage>
        <taxon>Eukaryota</taxon>
        <taxon>Metazoa</taxon>
        <taxon>Ecdysozoa</taxon>
        <taxon>Arthropoda</taxon>
        <taxon>Hexapoda</taxon>
        <taxon>Insecta</taxon>
        <taxon>Pterygota</taxon>
        <taxon>Neoptera</taxon>
        <taxon>Endopterygota</taxon>
        <taxon>Diptera</taxon>
        <taxon>Brachycera</taxon>
        <taxon>Muscomorpha</taxon>
        <taxon>Hippoboscoidea</taxon>
        <taxon>Glossinidae</taxon>
        <taxon>Glossina</taxon>
    </lineage>
</organism>
<protein>
    <submittedName>
        <fullName evidence="2">Uncharacterized protein</fullName>
    </submittedName>
</protein>